<reference evidence="2" key="1">
    <citation type="submission" date="2005-09" db="EMBL/GenBank/DDBJ databases">
        <authorList>
            <person name="Mural R.J."/>
            <person name="Li P.W."/>
            <person name="Adams M.D."/>
            <person name="Amanatides P.G."/>
            <person name="Baden-Tillson H."/>
            <person name="Barnstead M."/>
            <person name="Chin S.H."/>
            <person name="Dew I."/>
            <person name="Evans C.A."/>
            <person name="Ferriera S."/>
            <person name="Flanigan M."/>
            <person name="Fosler C."/>
            <person name="Glodek A."/>
            <person name="Gu Z."/>
            <person name="Holt R.A."/>
            <person name="Jennings D."/>
            <person name="Kraft C.L."/>
            <person name="Lu F."/>
            <person name="Nguyen T."/>
            <person name="Nusskern D.R."/>
            <person name="Pfannkoch C.M."/>
            <person name="Sitter C."/>
            <person name="Sutton G.G."/>
            <person name="Venter J.C."/>
            <person name="Wang Z."/>
            <person name="Woodage T."/>
            <person name="Zheng X.H."/>
            <person name="Zhong F."/>
        </authorList>
    </citation>
    <scope>NUCLEOTIDE SEQUENCE [LARGE SCALE GENOMIC DNA]</scope>
    <source>
        <strain>BN</strain>
        <strain evidence="2">Sprague-Dawley</strain>
    </source>
</reference>
<evidence type="ECO:0000313" key="1">
    <source>
        <dbReference type="EMBL" id="EDL79868.1"/>
    </source>
</evidence>
<accession>A6HPB7</accession>
<sequence length="39" mass="4811">MIFHKDQRLKRLYRRARPSCSLPLSLKYHSLCARLPRLW</sequence>
<organism evidence="1 2">
    <name type="scientific">Rattus norvegicus</name>
    <name type="common">Rat</name>
    <dbReference type="NCBI Taxonomy" id="10116"/>
    <lineage>
        <taxon>Eukaryota</taxon>
        <taxon>Metazoa</taxon>
        <taxon>Chordata</taxon>
        <taxon>Craniata</taxon>
        <taxon>Vertebrata</taxon>
        <taxon>Euteleostomi</taxon>
        <taxon>Mammalia</taxon>
        <taxon>Eutheria</taxon>
        <taxon>Euarchontoglires</taxon>
        <taxon>Glires</taxon>
        <taxon>Rodentia</taxon>
        <taxon>Myomorpha</taxon>
        <taxon>Muroidea</taxon>
        <taxon>Muridae</taxon>
        <taxon>Murinae</taxon>
        <taxon>Rattus</taxon>
    </lineage>
</organism>
<protein>
    <submittedName>
        <fullName evidence="1">RCG27175</fullName>
    </submittedName>
</protein>
<name>A6HPB7_RAT</name>
<dbReference type="EMBL" id="CH473949">
    <property type="protein sequence ID" value="EDL79868.1"/>
    <property type="molecule type" value="Genomic_DNA"/>
</dbReference>
<proteinExistence type="predicted"/>
<dbReference type="Proteomes" id="UP000234681">
    <property type="component" value="Chromosome 3"/>
</dbReference>
<gene>
    <name evidence="1" type="ORF">rCG_27175</name>
</gene>
<evidence type="ECO:0000313" key="2">
    <source>
        <dbReference type="Proteomes" id="UP000234681"/>
    </source>
</evidence>
<dbReference type="AlphaFoldDB" id="A6HPB7"/>
<feature type="non-terminal residue" evidence="1">
    <location>
        <position position="39"/>
    </location>
</feature>